<evidence type="ECO:0000313" key="3">
    <source>
        <dbReference type="Proteomes" id="UP001271274"/>
    </source>
</evidence>
<sequence>MQPVSRALGRAKALFFKRPDSGRTAPPSGPSVPTPYRPLDASEALLAGARIRRTRGHWPPAELPAAEDDSLTDELVRAYVRPEDERTRRLASPPRRTW</sequence>
<protein>
    <submittedName>
        <fullName evidence="2">Uncharacterized protein</fullName>
    </submittedName>
</protein>
<reference evidence="2 3" key="1">
    <citation type="journal article" date="2023" name="Microb. Genom.">
        <title>Mesoterricola silvestris gen. nov., sp. nov., Mesoterricola sediminis sp. nov., Geothrix oryzae sp. nov., Geothrix edaphica sp. nov., Geothrix rubra sp. nov., and Geothrix limicola sp. nov., six novel members of Acidobacteriota isolated from soils.</title>
        <authorList>
            <person name="Weisberg A.J."/>
            <person name="Pearce E."/>
            <person name="Kramer C.G."/>
            <person name="Chang J.H."/>
            <person name="Clarke C.R."/>
        </authorList>
    </citation>
    <scope>NUCLEOTIDE SEQUENCE [LARGE SCALE GENOMIC DNA]</scope>
    <source>
        <strain evidence="2 3">ID09-01A</strain>
    </source>
</reference>
<keyword evidence="3" id="KW-1185">Reference proteome</keyword>
<dbReference type="EMBL" id="JARAYU010000018">
    <property type="protein sequence ID" value="MDX3705177.1"/>
    <property type="molecule type" value="Genomic_DNA"/>
</dbReference>
<evidence type="ECO:0000256" key="1">
    <source>
        <dbReference type="SAM" id="MobiDB-lite"/>
    </source>
</evidence>
<evidence type="ECO:0000313" key="2">
    <source>
        <dbReference type="EMBL" id="MDX3705177.1"/>
    </source>
</evidence>
<gene>
    <name evidence="2" type="ORF">PV662_36640</name>
</gene>
<dbReference type="RefSeq" id="WP_319063343.1">
    <property type="nucleotide sequence ID" value="NZ_JARAYT010000010.1"/>
</dbReference>
<feature type="compositionally biased region" description="Pro residues" evidence="1">
    <location>
        <begin position="27"/>
        <end position="36"/>
    </location>
</feature>
<feature type="region of interest" description="Disordered" evidence="1">
    <location>
        <begin position="15"/>
        <end position="38"/>
    </location>
</feature>
<accession>A0ABU4NSL6</accession>
<dbReference type="Proteomes" id="UP001271274">
    <property type="component" value="Unassembled WGS sequence"/>
</dbReference>
<comment type="caution">
    <text evidence="2">The sequence shown here is derived from an EMBL/GenBank/DDBJ whole genome shotgun (WGS) entry which is preliminary data.</text>
</comment>
<proteinExistence type="predicted"/>
<organism evidence="2 3">
    <name type="scientific">Streptomyces europaeiscabiei</name>
    <dbReference type="NCBI Taxonomy" id="146819"/>
    <lineage>
        <taxon>Bacteria</taxon>
        <taxon>Bacillati</taxon>
        <taxon>Actinomycetota</taxon>
        <taxon>Actinomycetes</taxon>
        <taxon>Kitasatosporales</taxon>
        <taxon>Streptomycetaceae</taxon>
        <taxon>Streptomyces</taxon>
    </lineage>
</organism>
<name>A0ABU4NSL6_9ACTN</name>